<dbReference type="AlphaFoldDB" id="A0A8T2FT03"/>
<comment type="caution">
    <text evidence="1">The sequence shown here is derived from an EMBL/GenBank/DDBJ whole genome shotgun (WGS) entry which is preliminary data.</text>
</comment>
<dbReference type="EMBL" id="JAEFBK010000002">
    <property type="protein sequence ID" value="KAG7639147.1"/>
    <property type="molecule type" value="Genomic_DNA"/>
</dbReference>
<evidence type="ECO:0000313" key="1">
    <source>
        <dbReference type="EMBL" id="KAG7639147.1"/>
    </source>
</evidence>
<protein>
    <submittedName>
        <fullName evidence="1">Uncharacterized protein</fullName>
    </submittedName>
</protein>
<keyword evidence="2" id="KW-1185">Reference proteome</keyword>
<name>A0A8T2FT03_9BRAS</name>
<gene>
    <name evidence="1" type="ORF">ISN45_At02g035040</name>
</gene>
<reference evidence="1 2" key="1">
    <citation type="submission" date="2020-12" db="EMBL/GenBank/DDBJ databases">
        <title>Concerted genomic and epigenomic changes stabilize Arabidopsis allopolyploids.</title>
        <authorList>
            <person name="Chen Z."/>
        </authorList>
    </citation>
    <scope>NUCLEOTIDE SEQUENCE [LARGE SCALE GENOMIC DNA]</scope>
    <source>
        <strain evidence="1">Allo738</strain>
        <tissue evidence="1">Leaf</tissue>
    </source>
</reference>
<evidence type="ECO:0000313" key="2">
    <source>
        <dbReference type="Proteomes" id="UP000694240"/>
    </source>
</evidence>
<dbReference type="Proteomes" id="UP000694240">
    <property type="component" value="Chromosome 2"/>
</dbReference>
<sequence>MYFLFLYPITSQLHSRACSLISDRYVYVRYTLLLIKW</sequence>
<organism evidence="1 2">
    <name type="scientific">Arabidopsis thaliana x Arabidopsis arenosa</name>
    <dbReference type="NCBI Taxonomy" id="1240361"/>
    <lineage>
        <taxon>Eukaryota</taxon>
        <taxon>Viridiplantae</taxon>
        <taxon>Streptophyta</taxon>
        <taxon>Embryophyta</taxon>
        <taxon>Tracheophyta</taxon>
        <taxon>Spermatophyta</taxon>
        <taxon>Magnoliopsida</taxon>
        <taxon>eudicotyledons</taxon>
        <taxon>Gunneridae</taxon>
        <taxon>Pentapetalae</taxon>
        <taxon>rosids</taxon>
        <taxon>malvids</taxon>
        <taxon>Brassicales</taxon>
        <taxon>Brassicaceae</taxon>
        <taxon>Camelineae</taxon>
        <taxon>Arabidopsis</taxon>
    </lineage>
</organism>
<accession>A0A8T2FT03</accession>
<proteinExistence type="predicted"/>